<protein>
    <submittedName>
        <fullName evidence="3">Alpha/beta hydrolase family protein</fullName>
    </submittedName>
</protein>
<dbReference type="Gene3D" id="3.40.50.1820">
    <property type="entry name" value="alpha/beta hydrolase"/>
    <property type="match status" value="1"/>
</dbReference>
<dbReference type="InterPro" id="IPR000073">
    <property type="entry name" value="AB_hydrolase_1"/>
</dbReference>
<dbReference type="PANTHER" id="PTHR12277:SF81">
    <property type="entry name" value="PROTEIN ABHD13"/>
    <property type="match status" value="1"/>
</dbReference>
<keyword evidence="1" id="KW-0732">Signal</keyword>
<keyword evidence="3" id="KW-0378">Hydrolase</keyword>
<feature type="chain" id="PRO_5022832333" evidence="1">
    <location>
        <begin position="22"/>
        <end position="287"/>
    </location>
</feature>
<comment type="caution">
    <text evidence="3">The sequence shown here is derived from an EMBL/GenBank/DDBJ whole genome shotgun (WGS) entry which is preliminary data.</text>
</comment>
<keyword evidence="4" id="KW-1185">Reference proteome</keyword>
<name>A0A5C5YR33_9BACT</name>
<organism evidence="3 4">
    <name type="scientific">Posidoniimonas polymericola</name>
    <dbReference type="NCBI Taxonomy" id="2528002"/>
    <lineage>
        <taxon>Bacteria</taxon>
        <taxon>Pseudomonadati</taxon>
        <taxon>Planctomycetota</taxon>
        <taxon>Planctomycetia</taxon>
        <taxon>Pirellulales</taxon>
        <taxon>Lacipirellulaceae</taxon>
        <taxon>Posidoniimonas</taxon>
    </lineage>
</organism>
<evidence type="ECO:0000313" key="3">
    <source>
        <dbReference type="EMBL" id="TWT77335.1"/>
    </source>
</evidence>
<evidence type="ECO:0000259" key="2">
    <source>
        <dbReference type="Pfam" id="PF12697"/>
    </source>
</evidence>
<dbReference type="Proteomes" id="UP000318478">
    <property type="component" value="Unassembled WGS sequence"/>
</dbReference>
<dbReference type="GO" id="GO:0016787">
    <property type="term" value="F:hydrolase activity"/>
    <property type="evidence" value="ECO:0007669"/>
    <property type="project" value="UniProtKB-KW"/>
</dbReference>
<reference evidence="3 4" key="1">
    <citation type="submission" date="2019-02" db="EMBL/GenBank/DDBJ databases">
        <title>Deep-cultivation of Planctomycetes and their phenomic and genomic characterization uncovers novel biology.</title>
        <authorList>
            <person name="Wiegand S."/>
            <person name="Jogler M."/>
            <person name="Boedeker C."/>
            <person name="Pinto D."/>
            <person name="Vollmers J."/>
            <person name="Rivas-Marin E."/>
            <person name="Kohn T."/>
            <person name="Peeters S.H."/>
            <person name="Heuer A."/>
            <person name="Rast P."/>
            <person name="Oberbeckmann S."/>
            <person name="Bunk B."/>
            <person name="Jeske O."/>
            <person name="Meyerdierks A."/>
            <person name="Storesund J.E."/>
            <person name="Kallscheuer N."/>
            <person name="Luecker S."/>
            <person name="Lage O.M."/>
            <person name="Pohl T."/>
            <person name="Merkel B.J."/>
            <person name="Hornburger P."/>
            <person name="Mueller R.-W."/>
            <person name="Bruemmer F."/>
            <person name="Labrenz M."/>
            <person name="Spormann A.M."/>
            <person name="Op Den Camp H."/>
            <person name="Overmann J."/>
            <person name="Amann R."/>
            <person name="Jetten M.S.M."/>
            <person name="Mascher T."/>
            <person name="Medema M.H."/>
            <person name="Devos D.P."/>
            <person name="Kaster A.-K."/>
            <person name="Ovreas L."/>
            <person name="Rohde M."/>
            <person name="Galperin M.Y."/>
            <person name="Jogler C."/>
        </authorList>
    </citation>
    <scope>NUCLEOTIDE SEQUENCE [LARGE SCALE GENOMIC DNA]</scope>
    <source>
        <strain evidence="3 4">Pla123a</strain>
    </source>
</reference>
<sequence length="287" mass="31842" precursor="true">MLSLRLTPMLALLACAGCVSVSPLGLDWPDSTLLYQPSHPADDGWHPPGLDYEDVFFESDDGQRLHAWYCPVEGPSALVVFAHGNAGSLEDRWHVARQLNEVCNFTVLLFDYRGYGKSEGRPSEAGLVADTKAARDWLANREGVEPSDIVLYGRSLGGAAVVQVAADDGARALVLESTFTSLPDVANSLLPFTRLGPLMHNRFASFDRIAEYHGPTWIAHGDEDSLVPYDHGKRLYWQANEPKQFYPLTGQDHNWVANRMYLEQLARFIDHPQTQPGAEHWSKPEGG</sequence>
<gene>
    <name evidence="3" type="ORF">Pla123a_19950</name>
</gene>
<proteinExistence type="predicted"/>
<accession>A0A5C5YR33</accession>
<dbReference type="Pfam" id="PF12697">
    <property type="entry name" value="Abhydrolase_6"/>
    <property type="match status" value="1"/>
</dbReference>
<dbReference type="RefSeq" id="WP_197527837.1">
    <property type="nucleotide sequence ID" value="NZ_SJPO01000004.1"/>
</dbReference>
<dbReference type="EMBL" id="SJPO01000004">
    <property type="protein sequence ID" value="TWT77335.1"/>
    <property type="molecule type" value="Genomic_DNA"/>
</dbReference>
<dbReference type="PANTHER" id="PTHR12277">
    <property type="entry name" value="ALPHA/BETA HYDROLASE DOMAIN-CONTAINING PROTEIN"/>
    <property type="match status" value="1"/>
</dbReference>
<evidence type="ECO:0000313" key="4">
    <source>
        <dbReference type="Proteomes" id="UP000318478"/>
    </source>
</evidence>
<dbReference type="AlphaFoldDB" id="A0A5C5YR33"/>
<feature type="signal peptide" evidence="1">
    <location>
        <begin position="1"/>
        <end position="21"/>
    </location>
</feature>
<dbReference type="InterPro" id="IPR029058">
    <property type="entry name" value="AB_hydrolase_fold"/>
</dbReference>
<evidence type="ECO:0000256" key="1">
    <source>
        <dbReference type="SAM" id="SignalP"/>
    </source>
</evidence>
<dbReference type="SUPFAM" id="SSF53474">
    <property type="entry name" value="alpha/beta-Hydrolases"/>
    <property type="match status" value="1"/>
</dbReference>
<feature type="domain" description="AB hydrolase-1" evidence="2">
    <location>
        <begin position="79"/>
        <end position="229"/>
    </location>
</feature>